<sequence>MIWLETKITTTPAGAERLAGELLRLGVTGWQQECAQDLRAYLNNPESPFDYADSALKAQAAGEGVTLTLYLADSTQGADIIAALRELLPRLKQEDVSGKWGELLLSVRRRNSEDWEDKWKQYYKPFKIGQNLVVCPSWEEYTTAPGEKLLRIEPGGSFGTGQHYTTRLCLELLEQFLPSDAKLLDLGCGTGILSIGALHLGAAMAVGVDIEEHAAMAAAKNATMNGYAEPRYRALWGDILSDAELPEKLLGYAGNGGYDIITVNIVADVIMAMSGLFARLLAGAGLVIASGVIDSRREEVLQTIREQRFELLAERQENGWCAFAFRMA</sequence>
<dbReference type="SUPFAM" id="SSF53335">
    <property type="entry name" value="S-adenosyl-L-methionine-dependent methyltransferases"/>
    <property type="match status" value="1"/>
</dbReference>
<evidence type="ECO:0000256" key="6">
    <source>
        <dbReference type="HAMAP-Rule" id="MF_00735"/>
    </source>
</evidence>
<dbReference type="EC" id="2.1.1.-" evidence="6"/>
<dbReference type="GO" id="GO:0005840">
    <property type="term" value="C:ribosome"/>
    <property type="evidence" value="ECO:0007669"/>
    <property type="project" value="UniProtKB-KW"/>
</dbReference>
<reference evidence="7" key="1">
    <citation type="submission" date="2020-10" db="EMBL/GenBank/DDBJ databases">
        <authorList>
            <person name="Gilroy R."/>
        </authorList>
    </citation>
    <scope>NUCLEOTIDE SEQUENCE</scope>
    <source>
        <strain evidence="7">2830</strain>
    </source>
</reference>
<dbReference type="GO" id="GO:0005737">
    <property type="term" value="C:cytoplasm"/>
    <property type="evidence" value="ECO:0007669"/>
    <property type="project" value="UniProtKB-SubCell"/>
</dbReference>
<feature type="binding site" evidence="6">
    <location>
        <position position="264"/>
    </location>
    <ligand>
        <name>S-adenosyl-L-methionine</name>
        <dbReference type="ChEBI" id="CHEBI:59789"/>
    </ligand>
</feature>
<comment type="subcellular location">
    <subcellularLocation>
        <location evidence="6">Cytoplasm</location>
    </subcellularLocation>
</comment>
<dbReference type="InterPro" id="IPR050078">
    <property type="entry name" value="Ribosomal_L11_MeTrfase_PrmA"/>
</dbReference>
<comment type="similarity">
    <text evidence="1 6">Belongs to the methyltransferase superfamily. PrmA family.</text>
</comment>
<dbReference type="GO" id="GO:0032259">
    <property type="term" value="P:methylation"/>
    <property type="evidence" value="ECO:0007669"/>
    <property type="project" value="UniProtKB-KW"/>
</dbReference>
<keyword evidence="2 6" id="KW-0963">Cytoplasm</keyword>
<evidence type="ECO:0000256" key="1">
    <source>
        <dbReference type="ARBA" id="ARBA00009741"/>
    </source>
</evidence>
<evidence type="ECO:0000256" key="3">
    <source>
        <dbReference type="ARBA" id="ARBA00022603"/>
    </source>
</evidence>
<gene>
    <name evidence="6" type="primary">prmA</name>
    <name evidence="7" type="ORF">IAB00_00200</name>
</gene>
<comment type="function">
    <text evidence="6">Methylates ribosomal protein L11.</text>
</comment>
<dbReference type="EMBL" id="DVMH01000002">
    <property type="protein sequence ID" value="HIU09666.1"/>
    <property type="molecule type" value="Genomic_DNA"/>
</dbReference>
<evidence type="ECO:0000256" key="2">
    <source>
        <dbReference type="ARBA" id="ARBA00022490"/>
    </source>
</evidence>
<evidence type="ECO:0000256" key="4">
    <source>
        <dbReference type="ARBA" id="ARBA00022679"/>
    </source>
</evidence>
<dbReference type="Pfam" id="PF06325">
    <property type="entry name" value="PrmA"/>
    <property type="match status" value="1"/>
</dbReference>
<comment type="catalytic activity">
    <reaction evidence="6">
        <text>L-lysyl-[protein] + 3 S-adenosyl-L-methionine = N(6),N(6),N(6)-trimethyl-L-lysyl-[protein] + 3 S-adenosyl-L-homocysteine + 3 H(+)</text>
        <dbReference type="Rhea" id="RHEA:54192"/>
        <dbReference type="Rhea" id="RHEA-COMP:9752"/>
        <dbReference type="Rhea" id="RHEA-COMP:13826"/>
        <dbReference type="ChEBI" id="CHEBI:15378"/>
        <dbReference type="ChEBI" id="CHEBI:29969"/>
        <dbReference type="ChEBI" id="CHEBI:57856"/>
        <dbReference type="ChEBI" id="CHEBI:59789"/>
        <dbReference type="ChEBI" id="CHEBI:61961"/>
    </reaction>
</comment>
<dbReference type="PANTHER" id="PTHR43648:SF1">
    <property type="entry name" value="ELECTRON TRANSFER FLAVOPROTEIN BETA SUBUNIT LYSINE METHYLTRANSFERASE"/>
    <property type="match status" value="1"/>
</dbReference>
<proteinExistence type="inferred from homology"/>
<dbReference type="CDD" id="cd02440">
    <property type="entry name" value="AdoMet_MTases"/>
    <property type="match status" value="1"/>
</dbReference>
<dbReference type="PANTHER" id="PTHR43648">
    <property type="entry name" value="ELECTRON TRANSFER FLAVOPROTEIN BETA SUBUNIT LYSINE METHYLTRANSFERASE"/>
    <property type="match status" value="1"/>
</dbReference>
<dbReference type="InterPro" id="IPR029063">
    <property type="entry name" value="SAM-dependent_MTases_sf"/>
</dbReference>
<dbReference type="PIRSF" id="PIRSF000401">
    <property type="entry name" value="RPL11_MTase"/>
    <property type="match status" value="1"/>
</dbReference>
<reference evidence="7" key="2">
    <citation type="journal article" date="2021" name="PeerJ">
        <title>Extensive microbial diversity within the chicken gut microbiome revealed by metagenomics and culture.</title>
        <authorList>
            <person name="Gilroy R."/>
            <person name="Ravi A."/>
            <person name="Getino M."/>
            <person name="Pursley I."/>
            <person name="Horton D.L."/>
            <person name="Alikhan N.F."/>
            <person name="Baker D."/>
            <person name="Gharbi K."/>
            <person name="Hall N."/>
            <person name="Watson M."/>
            <person name="Adriaenssens E.M."/>
            <person name="Foster-Nyarko E."/>
            <person name="Jarju S."/>
            <person name="Secka A."/>
            <person name="Antonio M."/>
            <person name="Oren A."/>
            <person name="Chaudhuri R.R."/>
            <person name="La Ragione R."/>
            <person name="Hildebrand F."/>
            <person name="Pallen M.J."/>
        </authorList>
    </citation>
    <scope>NUCLEOTIDE SEQUENCE</scope>
    <source>
        <strain evidence="7">2830</strain>
    </source>
</reference>
<feature type="binding site" evidence="6">
    <location>
        <position position="209"/>
    </location>
    <ligand>
        <name>S-adenosyl-L-methionine</name>
        <dbReference type="ChEBI" id="CHEBI:59789"/>
    </ligand>
</feature>
<accession>A0A9D1HI20</accession>
<dbReference type="AlphaFoldDB" id="A0A9D1HI20"/>
<name>A0A9D1HI20_9FIRM</name>
<keyword evidence="7" id="KW-0687">Ribonucleoprotein</keyword>
<dbReference type="HAMAP" id="MF_00735">
    <property type="entry name" value="Methyltr_PrmA"/>
    <property type="match status" value="1"/>
</dbReference>
<organism evidence="7 8">
    <name type="scientific">Candidatus Avidehalobacter gallistercoris</name>
    <dbReference type="NCBI Taxonomy" id="2840694"/>
    <lineage>
        <taxon>Bacteria</taxon>
        <taxon>Bacillati</taxon>
        <taxon>Bacillota</taxon>
        <taxon>Clostridia</taxon>
        <taxon>Eubacteriales</taxon>
        <taxon>Peptococcaceae</taxon>
        <taxon>Peptococcaceae incertae sedis</taxon>
        <taxon>Candidatus Avidehalobacter</taxon>
    </lineage>
</organism>
<protein>
    <recommendedName>
        <fullName evidence="6">Ribosomal protein L11 methyltransferase</fullName>
        <shortName evidence="6">L11 Mtase</shortName>
        <ecNumber evidence="6">2.1.1.-</ecNumber>
    </recommendedName>
</protein>
<evidence type="ECO:0000313" key="8">
    <source>
        <dbReference type="Proteomes" id="UP000824124"/>
    </source>
</evidence>
<dbReference type="GO" id="GO:0008276">
    <property type="term" value="F:protein methyltransferase activity"/>
    <property type="evidence" value="ECO:0007669"/>
    <property type="project" value="UniProtKB-UniRule"/>
</dbReference>
<dbReference type="InterPro" id="IPR004498">
    <property type="entry name" value="Ribosomal_PrmA_MeTrfase"/>
</dbReference>
<feature type="binding site" evidence="6">
    <location>
        <position position="187"/>
    </location>
    <ligand>
        <name>S-adenosyl-L-methionine</name>
        <dbReference type="ChEBI" id="CHEBI:59789"/>
    </ligand>
</feature>
<dbReference type="Proteomes" id="UP000824124">
    <property type="component" value="Unassembled WGS sequence"/>
</dbReference>
<keyword evidence="3 6" id="KW-0489">Methyltransferase</keyword>
<evidence type="ECO:0000313" key="7">
    <source>
        <dbReference type="EMBL" id="HIU09666.1"/>
    </source>
</evidence>
<keyword evidence="7" id="KW-0689">Ribosomal protein</keyword>
<keyword evidence="5 6" id="KW-0949">S-adenosyl-L-methionine</keyword>
<feature type="binding site" evidence="6">
    <location>
        <position position="166"/>
    </location>
    <ligand>
        <name>S-adenosyl-L-methionine</name>
        <dbReference type="ChEBI" id="CHEBI:59789"/>
    </ligand>
</feature>
<comment type="caution">
    <text evidence="7">The sequence shown here is derived from an EMBL/GenBank/DDBJ whole genome shotgun (WGS) entry which is preliminary data.</text>
</comment>
<dbReference type="Gene3D" id="3.40.50.150">
    <property type="entry name" value="Vaccinia Virus protein VP39"/>
    <property type="match status" value="1"/>
</dbReference>
<keyword evidence="4 6" id="KW-0808">Transferase</keyword>
<evidence type="ECO:0000256" key="5">
    <source>
        <dbReference type="ARBA" id="ARBA00022691"/>
    </source>
</evidence>